<feature type="region of interest" description="Disordered" evidence="2">
    <location>
        <begin position="1"/>
        <end position="32"/>
    </location>
</feature>
<protein>
    <submittedName>
        <fullName evidence="3">Prohead core protein</fullName>
    </submittedName>
</protein>
<evidence type="ECO:0000313" key="3">
    <source>
        <dbReference type="EMBL" id="CAB5221352.1"/>
    </source>
</evidence>
<evidence type="ECO:0000256" key="1">
    <source>
        <dbReference type="SAM" id="Coils"/>
    </source>
</evidence>
<accession>A0A6J7WXD1</accession>
<feature type="region of interest" description="Disordered" evidence="2">
    <location>
        <begin position="79"/>
        <end position="102"/>
    </location>
</feature>
<feature type="coiled-coil region" evidence="1">
    <location>
        <begin position="146"/>
        <end position="177"/>
    </location>
</feature>
<feature type="coiled-coil region" evidence="1">
    <location>
        <begin position="225"/>
        <end position="252"/>
    </location>
</feature>
<dbReference type="EMBL" id="LR798288">
    <property type="protein sequence ID" value="CAB5221352.1"/>
    <property type="molecule type" value="Genomic_DNA"/>
</dbReference>
<dbReference type="Pfam" id="PF25623">
    <property type="entry name" value="T4_CASP"/>
    <property type="match status" value="1"/>
</dbReference>
<proteinExistence type="predicted"/>
<name>A0A6J7WXD1_9CAUD</name>
<gene>
    <name evidence="3" type="ORF">UFOVP247_144</name>
</gene>
<sequence>MSKEELNTEDLNPEVVSEEGTSNAGTIDAKPTISRSDLMRSMVSYATKLGPEELADFVSRIGSAEEMTATPDQIYASTQQVTGDASGKNKAGINSGSAPSEPMKKLAKEDLALVFGDSQDLSEEFKDKVSTIFEAAVATRVDLERVKIEEEVAAEAEEALEAIKEEIEENIDNYLNYAVAEWMSENKLAVESNIRTEVAESFLNGLKSLFEEHYVDIPEDKVDVVESLSARVEELEAMINETTEKNIELSKIVSEKQVKETADGLAEGLTDTQKEKFAKLIEAVDYNSVEEFTKKANIIKETYFASKGDIKVAQDQLLNEAVDEPESAPYVDPGMAVYVNSISRTVKK</sequence>
<evidence type="ECO:0000256" key="2">
    <source>
        <dbReference type="SAM" id="MobiDB-lite"/>
    </source>
</evidence>
<keyword evidence="1" id="KW-0175">Coiled coil</keyword>
<reference evidence="3" key="1">
    <citation type="submission" date="2020-05" db="EMBL/GenBank/DDBJ databases">
        <authorList>
            <person name="Chiriac C."/>
            <person name="Salcher M."/>
            <person name="Ghai R."/>
            <person name="Kavagutti S V."/>
        </authorList>
    </citation>
    <scope>NUCLEOTIDE SEQUENCE</scope>
</reference>
<dbReference type="InterPro" id="IPR057966">
    <property type="entry name" value="T4_SCAF"/>
</dbReference>
<organism evidence="3">
    <name type="scientific">uncultured Caudovirales phage</name>
    <dbReference type="NCBI Taxonomy" id="2100421"/>
    <lineage>
        <taxon>Viruses</taxon>
        <taxon>Duplodnaviria</taxon>
        <taxon>Heunggongvirae</taxon>
        <taxon>Uroviricota</taxon>
        <taxon>Caudoviricetes</taxon>
        <taxon>Peduoviridae</taxon>
        <taxon>Maltschvirus</taxon>
        <taxon>Maltschvirus maltsch</taxon>
    </lineage>
</organism>